<gene>
    <name evidence="12" type="ORF">NCTC10295_00509</name>
</gene>
<keyword evidence="4" id="KW-0997">Cell inner membrane</keyword>
<dbReference type="EMBL" id="UGQS01000001">
    <property type="protein sequence ID" value="STZ75756.1"/>
    <property type="molecule type" value="Genomic_DNA"/>
</dbReference>
<evidence type="ECO:0000259" key="11">
    <source>
        <dbReference type="Pfam" id="PF19029"/>
    </source>
</evidence>
<evidence type="ECO:0000256" key="8">
    <source>
        <dbReference type="SAM" id="Coils"/>
    </source>
</evidence>
<feature type="transmembrane region" description="Helical" evidence="9">
    <location>
        <begin position="124"/>
        <end position="141"/>
    </location>
</feature>
<evidence type="ECO:0000256" key="5">
    <source>
        <dbReference type="ARBA" id="ARBA00022692"/>
    </source>
</evidence>
<evidence type="ECO:0000256" key="7">
    <source>
        <dbReference type="ARBA" id="ARBA00023136"/>
    </source>
</evidence>
<dbReference type="Gene3D" id="1.20.120.810">
    <property type="entry name" value="Vinculin, Vh2 four-helix bundle"/>
    <property type="match status" value="1"/>
</dbReference>
<dbReference type="InterPro" id="IPR043604">
    <property type="entry name" value="DUF883_N"/>
</dbReference>
<name>A0A378UEH2_BERDE</name>
<dbReference type="InterPro" id="IPR010279">
    <property type="entry name" value="YqjD/ElaB"/>
</dbReference>
<evidence type="ECO:0000259" key="10">
    <source>
        <dbReference type="Pfam" id="PF05957"/>
    </source>
</evidence>
<keyword evidence="3" id="KW-1003">Cell membrane</keyword>
<dbReference type="PANTHER" id="PTHR35893">
    <property type="entry name" value="INNER MEMBRANE PROTEIN-RELATED"/>
    <property type="match status" value="1"/>
</dbReference>
<dbReference type="RefSeq" id="WP_066081075.1">
    <property type="nucleotide sequence ID" value="NZ_CP181246.1"/>
</dbReference>
<comment type="similarity">
    <text evidence="2">Belongs to the ElaB/YgaM/YqjD family.</text>
</comment>
<dbReference type="Pfam" id="PF19029">
    <property type="entry name" value="DUF883_C"/>
    <property type="match status" value="1"/>
</dbReference>
<keyword evidence="13" id="KW-1185">Reference proteome</keyword>
<comment type="subcellular location">
    <subcellularLocation>
        <location evidence="1">Cell inner membrane</location>
        <topology evidence="1">Single-pass membrane protein</topology>
    </subcellularLocation>
</comment>
<evidence type="ECO:0000313" key="12">
    <source>
        <dbReference type="EMBL" id="STZ75756.1"/>
    </source>
</evidence>
<evidence type="ECO:0000256" key="3">
    <source>
        <dbReference type="ARBA" id="ARBA00022475"/>
    </source>
</evidence>
<organism evidence="12 13">
    <name type="scientific">Bergeriella denitrificans</name>
    <name type="common">Neisseria denitrificans</name>
    <dbReference type="NCBI Taxonomy" id="494"/>
    <lineage>
        <taxon>Bacteria</taxon>
        <taxon>Pseudomonadati</taxon>
        <taxon>Pseudomonadota</taxon>
        <taxon>Betaproteobacteria</taxon>
        <taxon>Neisseriales</taxon>
        <taxon>Neisseriaceae</taxon>
        <taxon>Bergeriella</taxon>
    </lineage>
</organism>
<evidence type="ECO:0000256" key="4">
    <source>
        <dbReference type="ARBA" id="ARBA00022519"/>
    </source>
</evidence>
<dbReference type="AlphaFoldDB" id="A0A378UEH2"/>
<feature type="domain" description="DUF883" evidence="11">
    <location>
        <begin position="115"/>
        <end position="144"/>
    </location>
</feature>
<evidence type="ECO:0000256" key="9">
    <source>
        <dbReference type="SAM" id="Phobius"/>
    </source>
</evidence>
<protein>
    <submittedName>
        <fullName evidence="12">Bacterial protein of uncharacterized function (DUF883)</fullName>
    </submittedName>
</protein>
<evidence type="ECO:0000256" key="2">
    <source>
        <dbReference type="ARBA" id="ARBA00010423"/>
    </source>
</evidence>
<keyword evidence="8" id="KW-0175">Coiled coil</keyword>
<feature type="coiled-coil region" evidence="8">
    <location>
        <begin position="36"/>
        <end position="70"/>
    </location>
</feature>
<dbReference type="PANTHER" id="PTHR35893:SF3">
    <property type="entry name" value="INNER MEMBRANE PROTEIN"/>
    <property type="match status" value="1"/>
</dbReference>
<evidence type="ECO:0000313" key="13">
    <source>
        <dbReference type="Proteomes" id="UP000254651"/>
    </source>
</evidence>
<proteinExistence type="inferred from homology"/>
<dbReference type="Proteomes" id="UP000254651">
    <property type="component" value="Unassembled WGS sequence"/>
</dbReference>
<feature type="domain" description="DUF883" evidence="10">
    <location>
        <begin position="11"/>
        <end position="62"/>
    </location>
</feature>
<sequence length="144" mass="16575">MSKHDFEARREALLKDIRTVMDDVEALYKNSGEAGSEQAKQIKAELQKKMDAAKAQLSRFEDEFSDKTQQFAKHARRRYEDLEDQAGEYWAQGKKHVSEFSREADRYIKEQSTRADQTVRDKPYHAIGLAALAGLVVGILINRR</sequence>
<dbReference type="GO" id="GO:0005886">
    <property type="term" value="C:plasma membrane"/>
    <property type="evidence" value="ECO:0007669"/>
    <property type="project" value="UniProtKB-SubCell"/>
</dbReference>
<reference evidence="12 13" key="1">
    <citation type="submission" date="2018-06" db="EMBL/GenBank/DDBJ databases">
        <authorList>
            <consortium name="Pathogen Informatics"/>
            <person name="Doyle S."/>
        </authorList>
    </citation>
    <scope>NUCLEOTIDE SEQUENCE [LARGE SCALE GENOMIC DNA]</scope>
    <source>
        <strain evidence="12 13">NCTC10295</strain>
    </source>
</reference>
<keyword evidence="6 9" id="KW-1133">Transmembrane helix</keyword>
<keyword evidence="7 9" id="KW-0472">Membrane</keyword>
<keyword evidence="5 9" id="KW-0812">Transmembrane</keyword>
<evidence type="ECO:0000256" key="1">
    <source>
        <dbReference type="ARBA" id="ARBA00004377"/>
    </source>
</evidence>
<accession>A0A378UEH2</accession>
<evidence type="ECO:0000256" key="6">
    <source>
        <dbReference type="ARBA" id="ARBA00022989"/>
    </source>
</evidence>
<dbReference type="GO" id="GO:0043022">
    <property type="term" value="F:ribosome binding"/>
    <property type="evidence" value="ECO:0007669"/>
    <property type="project" value="InterPro"/>
</dbReference>
<dbReference type="Pfam" id="PF05957">
    <property type="entry name" value="DUF883"/>
    <property type="match status" value="1"/>
</dbReference>
<dbReference type="InterPro" id="IPR043605">
    <property type="entry name" value="DUF883_C"/>
</dbReference>